<dbReference type="EMBL" id="JACIFO010000012">
    <property type="protein sequence ID" value="MBB4119942.1"/>
    <property type="molecule type" value="Genomic_DNA"/>
</dbReference>
<dbReference type="InterPro" id="IPR003675">
    <property type="entry name" value="Rce1/LyrA-like_dom"/>
</dbReference>
<organism evidence="3 4">
    <name type="scientific">Mesonia hippocampi</name>
    <dbReference type="NCBI Taxonomy" id="1628250"/>
    <lineage>
        <taxon>Bacteria</taxon>
        <taxon>Pseudomonadati</taxon>
        <taxon>Bacteroidota</taxon>
        <taxon>Flavobacteriia</taxon>
        <taxon>Flavobacteriales</taxon>
        <taxon>Flavobacteriaceae</taxon>
        <taxon>Mesonia</taxon>
    </lineage>
</organism>
<keyword evidence="1" id="KW-1133">Transmembrane helix</keyword>
<dbReference type="PANTHER" id="PTHR39430:SF1">
    <property type="entry name" value="PROTEASE"/>
    <property type="match status" value="1"/>
</dbReference>
<dbReference type="PANTHER" id="PTHR39430">
    <property type="entry name" value="MEMBRANE-ASSOCIATED PROTEASE-RELATED"/>
    <property type="match status" value="1"/>
</dbReference>
<feature type="transmembrane region" description="Helical" evidence="1">
    <location>
        <begin position="178"/>
        <end position="195"/>
    </location>
</feature>
<name>A0A840EKL5_9FLAO</name>
<dbReference type="RefSeq" id="WP_183478276.1">
    <property type="nucleotide sequence ID" value="NZ_JACIFO010000012.1"/>
</dbReference>
<dbReference type="GO" id="GO:0080120">
    <property type="term" value="P:CAAX-box protein maturation"/>
    <property type="evidence" value="ECO:0007669"/>
    <property type="project" value="UniProtKB-ARBA"/>
</dbReference>
<feature type="transmembrane region" description="Helical" evidence="1">
    <location>
        <begin position="138"/>
        <end position="157"/>
    </location>
</feature>
<protein>
    <recommendedName>
        <fullName evidence="2">CAAX prenyl protease 2/Lysostaphin resistance protein A-like domain-containing protein</fullName>
    </recommendedName>
</protein>
<evidence type="ECO:0000256" key="1">
    <source>
        <dbReference type="SAM" id="Phobius"/>
    </source>
</evidence>
<keyword evidence="4" id="KW-1185">Reference proteome</keyword>
<feature type="transmembrane region" description="Helical" evidence="1">
    <location>
        <begin position="201"/>
        <end position="221"/>
    </location>
</feature>
<proteinExistence type="predicted"/>
<evidence type="ECO:0000313" key="4">
    <source>
        <dbReference type="Proteomes" id="UP000553034"/>
    </source>
</evidence>
<comment type="caution">
    <text evidence="3">The sequence shown here is derived from an EMBL/GenBank/DDBJ whole genome shotgun (WGS) entry which is preliminary data.</text>
</comment>
<evidence type="ECO:0000313" key="3">
    <source>
        <dbReference type="EMBL" id="MBB4119942.1"/>
    </source>
</evidence>
<feature type="transmembrane region" description="Helical" evidence="1">
    <location>
        <begin position="266"/>
        <end position="285"/>
    </location>
</feature>
<feature type="transmembrane region" description="Helical" evidence="1">
    <location>
        <begin position="228"/>
        <end position="246"/>
    </location>
</feature>
<keyword evidence="1" id="KW-0812">Transmembrane</keyword>
<sequence>MYIAQAGRFKHEPWRYIIGIMLVIAAVVMGQIPLTAVILFAGDLTTVASDPMQVLSGLDSNLALFLMLFTFAMGLVGVILAIRFIHGQSFTSLTTARKKIDWSRVGFGFGIVAIYTIVSVLVGYWLVPEDFEFNFQPLPFLILCIVAVIMVPLQTSFEEYFFRGYLMQFLGLWAKNKWLPLVVTSVIFGLLHITNPEVAQMGYIIMIYYVGTGFFLGIITLMDEGMELALGFHAGNNLIGALLITADWTAFQTDSIFKDISDPSAGLDVLVPVLVFYPVFILIMARKYKWNNWKEKLFGKVVVLKEEKRELI</sequence>
<dbReference type="AlphaFoldDB" id="A0A840EKL5"/>
<gene>
    <name evidence="3" type="ORF">GGR32_002254</name>
</gene>
<reference evidence="3 4" key="1">
    <citation type="submission" date="2020-08" db="EMBL/GenBank/DDBJ databases">
        <title>Genomic Encyclopedia of Type Strains, Phase IV (KMG-IV): sequencing the most valuable type-strain genomes for metagenomic binning, comparative biology and taxonomic classification.</title>
        <authorList>
            <person name="Goeker M."/>
        </authorList>
    </citation>
    <scope>NUCLEOTIDE SEQUENCE [LARGE SCALE GENOMIC DNA]</scope>
    <source>
        <strain evidence="3 4">DSM 29568</strain>
    </source>
</reference>
<keyword evidence="1" id="KW-0472">Membrane</keyword>
<feature type="domain" description="CAAX prenyl protease 2/Lysostaphin resistance protein A-like" evidence="2">
    <location>
        <begin position="140"/>
        <end position="239"/>
    </location>
</feature>
<accession>A0A840EKL5</accession>
<dbReference type="Proteomes" id="UP000553034">
    <property type="component" value="Unassembled WGS sequence"/>
</dbReference>
<dbReference type="GO" id="GO:0004175">
    <property type="term" value="F:endopeptidase activity"/>
    <property type="evidence" value="ECO:0007669"/>
    <property type="project" value="UniProtKB-ARBA"/>
</dbReference>
<feature type="transmembrane region" description="Helical" evidence="1">
    <location>
        <begin position="16"/>
        <end position="42"/>
    </location>
</feature>
<evidence type="ECO:0000259" key="2">
    <source>
        <dbReference type="Pfam" id="PF02517"/>
    </source>
</evidence>
<feature type="transmembrane region" description="Helical" evidence="1">
    <location>
        <begin position="105"/>
        <end position="126"/>
    </location>
</feature>
<feature type="transmembrane region" description="Helical" evidence="1">
    <location>
        <begin position="62"/>
        <end position="85"/>
    </location>
</feature>
<dbReference type="Pfam" id="PF02517">
    <property type="entry name" value="Rce1-like"/>
    <property type="match status" value="1"/>
</dbReference>